<gene>
    <name evidence="3" type="ORF">DXN05_00655</name>
</gene>
<proteinExistence type="predicted"/>
<dbReference type="InterPro" id="IPR052336">
    <property type="entry name" value="MlaD_Phospholipid_Transporter"/>
</dbReference>
<keyword evidence="1" id="KW-1133">Transmembrane helix</keyword>
<dbReference type="InterPro" id="IPR003399">
    <property type="entry name" value="Mce/MlaD"/>
</dbReference>
<dbReference type="Proteomes" id="UP000261284">
    <property type="component" value="Unassembled WGS sequence"/>
</dbReference>
<evidence type="ECO:0000259" key="2">
    <source>
        <dbReference type="Pfam" id="PF02470"/>
    </source>
</evidence>
<dbReference type="AlphaFoldDB" id="A0A3E1NNM2"/>
<reference evidence="3 4" key="1">
    <citation type="submission" date="2018-08" db="EMBL/GenBank/DDBJ databases">
        <title>Chitinophagaceae sp. K23C18032701, a novel bacterium isolated from forest soil.</title>
        <authorList>
            <person name="Wang C."/>
        </authorList>
    </citation>
    <scope>NUCLEOTIDE SEQUENCE [LARGE SCALE GENOMIC DNA]</scope>
    <source>
        <strain evidence="3 4">K23C18032701</strain>
    </source>
</reference>
<protein>
    <submittedName>
        <fullName evidence="3">MCE family protein</fullName>
    </submittedName>
</protein>
<accession>A0A3E1NNM2</accession>
<dbReference type="OrthoDB" id="9771725at2"/>
<evidence type="ECO:0000313" key="4">
    <source>
        <dbReference type="Proteomes" id="UP000261284"/>
    </source>
</evidence>
<dbReference type="PANTHER" id="PTHR33371">
    <property type="entry name" value="INTERMEMBRANE PHOSPHOLIPID TRANSPORT SYSTEM BINDING PROTEIN MLAD-RELATED"/>
    <property type="match status" value="1"/>
</dbReference>
<keyword evidence="4" id="KW-1185">Reference proteome</keyword>
<dbReference type="PANTHER" id="PTHR33371:SF4">
    <property type="entry name" value="INTERMEMBRANE PHOSPHOLIPID TRANSPORT SYSTEM BINDING PROTEIN MLAD"/>
    <property type="match status" value="1"/>
</dbReference>
<sequence>MKPIKNNRPVVVGIFIFLGLAIFLAGVFTLGGQKKSFAKSITVKAVFNDVSGLQSGSNIWYAGVKIGTVQKVTITGDARVEVTMHILKTQTGFVRKDARAKIGSEGLIGNKLIIIAGGTEQAGPVNEGDQLQTDMALSTDDIMSTLQQNNKNLLAITGTFKNISKQIEDGKGTLGQLLRDSTMIMSIRSSLANFKQASSTANMAVAHLNEYTTQFHNKGTLLNELVTDTTTYAILQNTATQLRAAASNADDFTNNLYYLSETMKHSNNSLGVLLRDTAAANNLRSTIYNLRTSSEKLDEDLEAAQHNFLLRGYFRKKEKAEEKERKKQGQQ</sequence>
<keyword evidence="1" id="KW-0812">Transmembrane</keyword>
<dbReference type="EMBL" id="QTJU01000001">
    <property type="protein sequence ID" value="RFM29529.1"/>
    <property type="molecule type" value="Genomic_DNA"/>
</dbReference>
<name>A0A3E1NNM2_9BACT</name>
<organism evidence="3 4">
    <name type="scientific">Deminuibacter soli</name>
    <dbReference type="NCBI Taxonomy" id="2291815"/>
    <lineage>
        <taxon>Bacteria</taxon>
        <taxon>Pseudomonadati</taxon>
        <taxon>Bacteroidota</taxon>
        <taxon>Chitinophagia</taxon>
        <taxon>Chitinophagales</taxon>
        <taxon>Chitinophagaceae</taxon>
        <taxon>Deminuibacter</taxon>
    </lineage>
</organism>
<comment type="caution">
    <text evidence="3">The sequence shown here is derived from an EMBL/GenBank/DDBJ whole genome shotgun (WGS) entry which is preliminary data.</text>
</comment>
<feature type="transmembrane region" description="Helical" evidence="1">
    <location>
        <begin position="12"/>
        <end position="31"/>
    </location>
</feature>
<evidence type="ECO:0000256" key="1">
    <source>
        <dbReference type="SAM" id="Phobius"/>
    </source>
</evidence>
<evidence type="ECO:0000313" key="3">
    <source>
        <dbReference type="EMBL" id="RFM29529.1"/>
    </source>
</evidence>
<dbReference type="RefSeq" id="WP_116845287.1">
    <property type="nucleotide sequence ID" value="NZ_QTJU01000001.1"/>
</dbReference>
<feature type="domain" description="Mce/MlaD" evidence="2">
    <location>
        <begin position="40"/>
        <end position="115"/>
    </location>
</feature>
<dbReference type="Pfam" id="PF02470">
    <property type="entry name" value="MlaD"/>
    <property type="match status" value="1"/>
</dbReference>
<keyword evidence="1" id="KW-0472">Membrane</keyword>